<feature type="transmembrane region" description="Helical" evidence="1">
    <location>
        <begin position="110"/>
        <end position="129"/>
    </location>
</feature>
<evidence type="ECO:0000256" key="1">
    <source>
        <dbReference type="SAM" id="Phobius"/>
    </source>
</evidence>
<feature type="transmembrane region" description="Helical" evidence="1">
    <location>
        <begin position="86"/>
        <end position="104"/>
    </location>
</feature>
<dbReference type="Proteomes" id="UP000198949">
    <property type="component" value="Unassembled WGS sequence"/>
</dbReference>
<keyword evidence="3" id="KW-1185">Reference proteome</keyword>
<reference evidence="3" key="1">
    <citation type="submission" date="2016-10" db="EMBL/GenBank/DDBJ databases">
        <authorList>
            <person name="Varghese N."/>
            <person name="Submissions S."/>
        </authorList>
    </citation>
    <scope>NUCLEOTIDE SEQUENCE [LARGE SCALE GENOMIC DNA]</scope>
    <source>
        <strain evidence="3">CGMCC 4.3516</strain>
    </source>
</reference>
<dbReference type="RefSeq" id="WP_091034819.1">
    <property type="nucleotide sequence ID" value="NZ_FNAD01000006.1"/>
</dbReference>
<dbReference type="EMBL" id="FNAD01000006">
    <property type="protein sequence ID" value="SDD70692.1"/>
    <property type="molecule type" value="Genomic_DNA"/>
</dbReference>
<keyword evidence="1" id="KW-1133">Transmembrane helix</keyword>
<sequence length="141" mass="14607">MSTEITAEPRTAGRRMLALAAVAVASLAVWVLTGLVGGILPTVLLNGDEQVVGPVAIVVSSLIAGSAAWALLAILERKAKRPRRTWLIISAATLAVSLAGPLTSSVDTESRVVLCAMHLVVGAVLILGLDRSTRRFDKAGS</sequence>
<dbReference type="InterPro" id="IPR045713">
    <property type="entry name" value="DUF6069"/>
</dbReference>
<evidence type="ECO:0000313" key="3">
    <source>
        <dbReference type="Proteomes" id="UP000198949"/>
    </source>
</evidence>
<feature type="transmembrane region" description="Helical" evidence="1">
    <location>
        <begin position="52"/>
        <end position="74"/>
    </location>
</feature>
<organism evidence="2 3">
    <name type="scientific">Glycomyces harbinensis</name>
    <dbReference type="NCBI Taxonomy" id="58114"/>
    <lineage>
        <taxon>Bacteria</taxon>
        <taxon>Bacillati</taxon>
        <taxon>Actinomycetota</taxon>
        <taxon>Actinomycetes</taxon>
        <taxon>Glycomycetales</taxon>
        <taxon>Glycomycetaceae</taxon>
        <taxon>Glycomyces</taxon>
    </lineage>
</organism>
<keyword evidence="1" id="KW-0812">Transmembrane</keyword>
<feature type="transmembrane region" description="Helical" evidence="1">
    <location>
        <begin position="16"/>
        <end position="40"/>
    </location>
</feature>
<name>A0A1G6WXQ8_9ACTN</name>
<evidence type="ECO:0000313" key="2">
    <source>
        <dbReference type="EMBL" id="SDD70692.1"/>
    </source>
</evidence>
<dbReference type="Pfam" id="PF19545">
    <property type="entry name" value="DUF6069"/>
    <property type="match status" value="1"/>
</dbReference>
<dbReference type="OrthoDB" id="5008026at2"/>
<dbReference type="AlphaFoldDB" id="A0A1G6WXQ8"/>
<proteinExistence type="predicted"/>
<accession>A0A1G6WXQ8</accession>
<gene>
    <name evidence="2" type="ORF">SAMN05216270_106266</name>
</gene>
<keyword evidence="1" id="KW-0472">Membrane</keyword>
<protein>
    <submittedName>
        <fullName evidence="2">Uncharacterized protein</fullName>
    </submittedName>
</protein>
<dbReference type="STRING" id="58114.SAMN05216270_106266"/>